<protein>
    <submittedName>
        <fullName evidence="2">Uncharacterized protein</fullName>
    </submittedName>
</protein>
<gene>
    <name evidence="2" type="ORF">AVEN_5965_1</name>
</gene>
<dbReference type="AlphaFoldDB" id="A0A4Y2CL48"/>
<name>A0A4Y2CL48_ARAVE</name>
<comment type="caution">
    <text evidence="2">The sequence shown here is derived from an EMBL/GenBank/DDBJ whole genome shotgun (WGS) entry which is preliminary data.</text>
</comment>
<organism evidence="2 3">
    <name type="scientific">Araneus ventricosus</name>
    <name type="common">Orbweaver spider</name>
    <name type="synonym">Epeira ventricosa</name>
    <dbReference type="NCBI Taxonomy" id="182803"/>
    <lineage>
        <taxon>Eukaryota</taxon>
        <taxon>Metazoa</taxon>
        <taxon>Ecdysozoa</taxon>
        <taxon>Arthropoda</taxon>
        <taxon>Chelicerata</taxon>
        <taxon>Arachnida</taxon>
        <taxon>Araneae</taxon>
        <taxon>Araneomorphae</taxon>
        <taxon>Entelegynae</taxon>
        <taxon>Araneoidea</taxon>
        <taxon>Araneidae</taxon>
        <taxon>Araneus</taxon>
    </lineage>
</organism>
<reference evidence="2 3" key="1">
    <citation type="journal article" date="2019" name="Sci. Rep.">
        <title>Orb-weaving spider Araneus ventricosus genome elucidates the spidroin gene catalogue.</title>
        <authorList>
            <person name="Kono N."/>
            <person name="Nakamura H."/>
            <person name="Ohtoshi R."/>
            <person name="Moran D.A.P."/>
            <person name="Shinohara A."/>
            <person name="Yoshida Y."/>
            <person name="Fujiwara M."/>
            <person name="Mori M."/>
            <person name="Tomita M."/>
            <person name="Arakawa K."/>
        </authorList>
    </citation>
    <scope>NUCLEOTIDE SEQUENCE [LARGE SCALE GENOMIC DNA]</scope>
</reference>
<evidence type="ECO:0000313" key="3">
    <source>
        <dbReference type="Proteomes" id="UP000499080"/>
    </source>
</evidence>
<dbReference type="Proteomes" id="UP000499080">
    <property type="component" value="Unassembled WGS sequence"/>
</dbReference>
<keyword evidence="3" id="KW-1185">Reference proteome</keyword>
<evidence type="ECO:0000256" key="1">
    <source>
        <dbReference type="SAM" id="MobiDB-lite"/>
    </source>
</evidence>
<dbReference type="EMBL" id="BGPR01086881">
    <property type="protein sequence ID" value="GBM05083.1"/>
    <property type="molecule type" value="Genomic_DNA"/>
</dbReference>
<evidence type="ECO:0000313" key="2">
    <source>
        <dbReference type="EMBL" id="GBM05083.1"/>
    </source>
</evidence>
<feature type="compositionally biased region" description="Low complexity" evidence="1">
    <location>
        <begin position="46"/>
        <end position="59"/>
    </location>
</feature>
<feature type="region of interest" description="Disordered" evidence="1">
    <location>
        <begin position="28"/>
        <end position="72"/>
    </location>
</feature>
<proteinExistence type="predicted"/>
<sequence>MKSLGHFLREDSTVEVLRPVSPLCFWTDPNREQDNSVQPSRRLRSTSRSSSSELLEKSVGGSGIESPSPCETGRRAHSMLGYSIVLFFFLLKPPEAGGTTQKYSHQSDSQSPFKSWAQKMALPFFRYEATWEELLQKCDNIRVGPSLCPGRLLCNQNTNDMLS</sequence>
<accession>A0A4Y2CL48</accession>